<proteinExistence type="predicted"/>
<name>A0A1B7M2J3_9MICC</name>
<dbReference type="Proteomes" id="UP000078292">
    <property type="component" value="Unassembled WGS sequence"/>
</dbReference>
<organism evidence="1 2">
    <name type="scientific">Enteractinococcus helveticum</name>
    <dbReference type="NCBI Taxonomy" id="1837282"/>
    <lineage>
        <taxon>Bacteria</taxon>
        <taxon>Bacillati</taxon>
        <taxon>Actinomycetota</taxon>
        <taxon>Actinomycetes</taxon>
        <taxon>Micrococcales</taxon>
        <taxon>Micrococcaceae</taxon>
    </lineage>
</organism>
<evidence type="ECO:0000313" key="1">
    <source>
        <dbReference type="EMBL" id="OAV62827.1"/>
    </source>
</evidence>
<protein>
    <submittedName>
        <fullName evidence="1">Uncharacterized protein</fullName>
    </submittedName>
</protein>
<comment type="caution">
    <text evidence="1">The sequence shown here is derived from an EMBL/GenBank/DDBJ whole genome shotgun (WGS) entry which is preliminary data.</text>
</comment>
<accession>A0A1B7M2J3</accession>
<dbReference type="STRING" id="1837282.A6F49_04795"/>
<sequence length="133" mass="14662">MNTTTADTTYEIVTDGVKAHEIVTVKRSGGDNDMVSVTAQCSACRHIAFTAIPSSYADRRISFIQEHIDQHAPGRAIDIEVIWEVNADCTVCENGGDITDVDVETLQCQQCNTTWSMDGTFGELDDSDQWINE</sequence>
<gene>
    <name evidence="1" type="ORF">A6F49_04795</name>
</gene>
<reference evidence="1 2" key="1">
    <citation type="submission" date="2016-04" db="EMBL/GenBank/DDBJ databases">
        <title>First whole genome shotgun sequence of the bacterium Enteractinococcus sp. strain UASWS1574.</title>
        <authorList>
            <person name="Crovadore J."/>
            <person name="Chablais R."/>
            <person name="Lefort F."/>
        </authorList>
    </citation>
    <scope>NUCLEOTIDE SEQUENCE [LARGE SCALE GENOMIC DNA]</scope>
    <source>
        <strain evidence="1 2">UASWS1574</strain>
    </source>
</reference>
<dbReference type="AlphaFoldDB" id="A0A1B7M2J3"/>
<dbReference type="RefSeq" id="WP_043055562.1">
    <property type="nucleotide sequence ID" value="NZ_LXEY01000008.1"/>
</dbReference>
<dbReference type="EMBL" id="LXEY01000008">
    <property type="protein sequence ID" value="OAV62827.1"/>
    <property type="molecule type" value="Genomic_DNA"/>
</dbReference>
<keyword evidence="2" id="KW-1185">Reference proteome</keyword>
<evidence type="ECO:0000313" key="2">
    <source>
        <dbReference type="Proteomes" id="UP000078292"/>
    </source>
</evidence>